<comment type="caution">
    <text evidence="4">The sequence shown here is derived from an EMBL/GenBank/DDBJ whole genome shotgun (WGS) entry which is preliminary data.</text>
</comment>
<dbReference type="InterPro" id="IPR017850">
    <property type="entry name" value="Alkaline_phosphatase_core_sf"/>
</dbReference>
<dbReference type="AlphaFoldDB" id="A0A7X0H676"/>
<feature type="signal peptide" evidence="2">
    <location>
        <begin position="1"/>
        <end position="24"/>
    </location>
</feature>
<keyword evidence="2" id="KW-0732">Signal</keyword>
<dbReference type="Gene3D" id="3.30.1120.10">
    <property type="match status" value="1"/>
</dbReference>
<accession>A0A7X0H676</accession>
<proteinExistence type="inferred from homology"/>
<dbReference type="Pfam" id="PF00884">
    <property type="entry name" value="Sulfatase"/>
    <property type="match status" value="1"/>
</dbReference>
<feature type="chain" id="PRO_5031213890" evidence="2">
    <location>
        <begin position="25"/>
        <end position="467"/>
    </location>
</feature>
<dbReference type="EMBL" id="JACHGY010000001">
    <property type="protein sequence ID" value="MBB6429883.1"/>
    <property type="molecule type" value="Genomic_DNA"/>
</dbReference>
<evidence type="ECO:0000259" key="3">
    <source>
        <dbReference type="Pfam" id="PF00884"/>
    </source>
</evidence>
<evidence type="ECO:0000256" key="2">
    <source>
        <dbReference type="SAM" id="SignalP"/>
    </source>
</evidence>
<dbReference type="GO" id="GO:0004065">
    <property type="term" value="F:arylsulfatase activity"/>
    <property type="evidence" value="ECO:0007669"/>
    <property type="project" value="TreeGrafter"/>
</dbReference>
<feature type="domain" description="Sulfatase N-terminal" evidence="3">
    <location>
        <begin position="30"/>
        <end position="364"/>
    </location>
</feature>
<sequence>MLTRFLFTLTACLATLTPSVSAVAGDTSKPNIILIFVDDMGYGCSGAYGDTNLVPVPNIDRIAHEGIRFTEGYVTAPGCGPSRYGLLYGAYQQRFGVQFNTDAYSKLPQFPNETLDNNRVPDTQPMMPIPLSEAGYTTGLIGKYNLPCYPNTPFDETMSVVHFSNDFWPDENGHYDGVDEPKAVGGHKDIYWGPKRVGDEYVTDRMGRQAVDFIERHADKPFFLYLAFNAVHSPMQAKEAYKPRVAHLEGEARQLYGAMMISMDENVGRVLDALDRMEIADNTLVVFSSDNGASFAYRVKWPEDWPEVLLGSSGPLRAHKGSFYEGGIRVPFMMRWPAKFEAGRVFEEPVSTLDLYPTFCSIAGAELPKEAMIEGKNLMPYLDGEKTGLSDRTLQWFWNDTGSMRKGDWKLVAYGDRRELYNLKEDIAEKNNLAKKHPELFQELNAEHDAFRAEMPPRLHPIELKLK</sequence>
<reference evidence="4 5" key="1">
    <citation type="submission" date="2020-08" db="EMBL/GenBank/DDBJ databases">
        <title>Genomic Encyclopedia of Type Strains, Phase IV (KMG-IV): sequencing the most valuable type-strain genomes for metagenomic binning, comparative biology and taxonomic classification.</title>
        <authorList>
            <person name="Goeker M."/>
        </authorList>
    </citation>
    <scope>NUCLEOTIDE SEQUENCE [LARGE SCALE GENOMIC DNA]</scope>
    <source>
        <strain evidence="4 5">DSM 103725</strain>
    </source>
</reference>
<gene>
    <name evidence="4" type="ORF">HNQ40_001689</name>
</gene>
<organism evidence="4 5">
    <name type="scientific">Algisphaera agarilytica</name>
    <dbReference type="NCBI Taxonomy" id="1385975"/>
    <lineage>
        <taxon>Bacteria</taxon>
        <taxon>Pseudomonadati</taxon>
        <taxon>Planctomycetota</taxon>
        <taxon>Phycisphaerae</taxon>
        <taxon>Phycisphaerales</taxon>
        <taxon>Phycisphaeraceae</taxon>
        <taxon>Algisphaera</taxon>
    </lineage>
</organism>
<protein>
    <submittedName>
        <fullName evidence="4">Arylsulfatase A-like enzyme</fullName>
    </submittedName>
</protein>
<evidence type="ECO:0000313" key="4">
    <source>
        <dbReference type="EMBL" id="MBB6429883.1"/>
    </source>
</evidence>
<dbReference type="InterPro" id="IPR050738">
    <property type="entry name" value="Sulfatase"/>
</dbReference>
<dbReference type="PANTHER" id="PTHR42693">
    <property type="entry name" value="ARYLSULFATASE FAMILY MEMBER"/>
    <property type="match status" value="1"/>
</dbReference>
<comment type="similarity">
    <text evidence="1">Belongs to the sulfatase family.</text>
</comment>
<dbReference type="Proteomes" id="UP000541810">
    <property type="component" value="Unassembled WGS sequence"/>
</dbReference>
<evidence type="ECO:0000256" key="1">
    <source>
        <dbReference type="ARBA" id="ARBA00008779"/>
    </source>
</evidence>
<dbReference type="PANTHER" id="PTHR42693:SF33">
    <property type="entry name" value="ARYLSULFATASE"/>
    <property type="match status" value="1"/>
</dbReference>
<evidence type="ECO:0000313" key="5">
    <source>
        <dbReference type="Proteomes" id="UP000541810"/>
    </source>
</evidence>
<dbReference type="InterPro" id="IPR000917">
    <property type="entry name" value="Sulfatase_N"/>
</dbReference>
<dbReference type="Gene3D" id="3.40.720.10">
    <property type="entry name" value="Alkaline Phosphatase, subunit A"/>
    <property type="match status" value="1"/>
</dbReference>
<keyword evidence="5" id="KW-1185">Reference proteome</keyword>
<dbReference type="SUPFAM" id="SSF53649">
    <property type="entry name" value="Alkaline phosphatase-like"/>
    <property type="match status" value="1"/>
</dbReference>
<dbReference type="RefSeq" id="WP_184677441.1">
    <property type="nucleotide sequence ID" value="NZ_JACHGY010000001.1"/>
</dbReference>
<name>A0A7X0H676_9BACT</name>